<dbReference type="NCBIfam" id="TIGR00756">
    <property type="entry name" value="PPR"/>
    <property type="match status" value="7"/>
</dbReference>
<dbReference type="AlphaFoldDB" id="A0A9Q0KN16"/>
<feature type="repeat" description="PPR" evidence="3">
    <location>
        <begin position="472"/>
        <end position="506"/>
    </location>
</feature>
<dbReference type="PANTHER" id="PTHR47447">
    <property type="entry name" value="OS03G0856100 PROTEIN"/>
    <property type="match status" value="1"/>
</dbReference>
<accession>A0A9Q0KN16</accession>
<dbReference type="OrthoDB" id="185373at2759"/>
<sequence>MVEILRNPLALCITSNSFRVQQYRVCSQSNICFHCFLCNINFSLSSRKLKQRHARVCRLNVYGSLSKTQITVVRSKKKRVNAFVAASFESESGFKKEDYISKQEREEESSTISYEQQLPTWRNLEFQDDSDVNTSVEVVGGLLKPRLYFLEESDEEVLSKRILGLSRSNKVRSALDLYMSMEVLGLRPSLHACNSFLSCLLRNHLLDEALRIFGMMEEKEMTSGHTYSLILKAVASTQGSDSALKMFTELEAKVASKKNFDAIVYNTMISICAKANNWVQAERMWRIMKENHQSGTTITYNLLVSTFVRCDQNELALDAYHEMIENELKPNEDIMLAVIPACTKDGKWSLALRTFQNMLESGFNPSSTACNALINSLGKAGEVKLAFKVFGLMKSLGHAPDTYTWNALLGALYRGNRYADVLGLFESIKREQNSQLNTYLYNKALMSCHRLALWDQSLQLLWQMEAGGLPVPTASYNFVIGACEVARKPKVALQVYKHMVHQKCSPDIFTYLSLIRACIWGSLWVEVEAILEHVAPDVSLYNTVIQGMCLRGKTTSAKKLYMKMHERGLKPDGGVVRFSLVLD</sequence>
<dbReference type="Pfam" id="PF13041">
    <property type="entry name" value="PPR_2"/>
    <property type="match status" value="4"/>
</dbReference>
<organism evidence="4 5">
    <name type="scientific">Protea cynaroides</name>
    <dbReference type="NCBI Taxonomy" id="273540"/>
    <lineage>
        <taxon>Eukaryota</taxon>
        <taxon>Viridiplantae</taxon>
        <taxon>Streptophyta</taxon>
        <taxon>Embryophyta</taxon>
        <taxon>Tracheophyta</taxon>
        <taxon>Spermatophyta</taxon>
        <taxon>Magnoliopsida</taxon>
        <taxon>Proteales</taxon>
        <taxon>Proteaceae</taxon>
        <taxon>Protea</taxon>
    </lineage>
</organism>
<evidence type="ECO:0000313" key="4">
    <source>
        <dbReference type="EMBL" id="KAJ4973541.1"/>
    </source>
</evidence>
<feature type="repeat" description="PPR" evidence="3">
    <location>
        <begin position="296"/>
        <end position="330"/>
    </location>
</feature>
<protein>
    <recommendedName>
        <fullName evidence="6">Pentatricopeptide repeat-containing protein</fullName>
    </recommendedName>
</protein>
<feature type="repeat" description="PPR" evidence="3">
    <location>
        <begin position="331"/>
        <end position="365"/>
    </location>
</feature>
<dbReference type="InterPro" id="IPR011990">
    <property type="entry name" value="TPR-like_helical_dom_sf"/>
</dbReference>
<dbReference type="EMBL" id="JAMYWD010000004">
    <property type="protein sequence ID" value="KAJ4973541.1"/>
    <property type="molecule type" value="Genomic_DNA"/>
</dbReference>
<feature type="repeat" description="PPR" evidence="3">
    <location>
        <begin position="537"/>
        <end position="571"/>
    </location>
</feature>
<dbReference type="PROSITE" id="PS51375">
    <property type="entry name" value="PPR"/>
    <property type="match status" value="8"/>
</dbReference>
<dbReference type="Proteomes" id="UP001141806">
    <property type="component" value="Unassembled WGS sequence"/>
</dbReference>
<keyword evidence="5" id="KW-1185">Reference proteome</keyword>
<name>A0A9Q0KN16_9MAGN</name>
<feature type="repeat" description="PPR" evidence="3">
    <location>
        <begin position="401"/>
        <end position="431"/>
    </location>
</feature>
<gene>
    <name evidence="4" type="ORF">NE237_006715</name>
</gene>
<reference evidence="4" key="1">
    <citation type="journal article" date="2023" name="Plant J.">
        <title>The genome of the king protea, Protea cynaroides.</title>
        <authorList>
            <person name="Chang J."/>
            <person name="Duong T.A."/>
            <person name="Schoeman C."/>
            <person name="Ma X."/>
            <person name="Roodt D."/>
            <person name="Barker N."/>
            <person name="Li Z."/>
            <person name="Van de Peer Y."/>
            <person name="Mizrachi E."/>
        </authorList>
    </citation>
    <scope>NUCLEOTIDE SEQUENCE</scope>
    <source>
        <tissue evidence="4">Young leaves</tissue>
    </source>
</reference>
<feature type="repeat" description="PPR" evidence="3">
    <location>
        <begin position="189"/>
        <end position="223"/>
    </location>
</feature>
<evidence type="ECO:0000256" key="1">
    <source>
        <dbReference type="ARBA" id="ARBA00007626"/>
    </source>
</evidence>
<keyword evidence="2" id="KW-0677">Repeat</keyword>
<dbReference type="Pfam" id="PF13812">
    <property type="entry name" value="PPR_3"/>
    <property type="match status" value="1"/>
</dbReference>
<feature type="repeat" description="PPR" evidence="3">
    <location>
        <begin position="261"/>
        <end position="291"/>
    </location>
</feature>
<dbReference type="InterPro" id="IPR002885">
    <property type="entry name" value="PPR_rpt"/>
</dbReference>
<proteinExistence type="inferred from homology"/>
<evidence type="ECO:0000256" key="3">
    <source>
        <dbReference type="PROSITE-ProRule" id="PRU00708"/>
    </source>
</evidence>
<feature type="repeat" description="PPR" evidence="3">
    <location>
        <begin position="366"/>
        <end position="400"/>
    </location>
</feature>
<dbReference type="PANTHER" id="PTHR47447:SF24">
    <property type="entry name" value="PENTATRICOPEPTIDE REPEAT-CONTAINING PROTEIN"/>
    <property type="match status" value="1"/>
</dbReference>
<comment type="caution">
    <text evidence="4">The sequence shown here is derived from an EMBL/GenBank/DDBJ whole genome shotgun (WGS) entry which is preliminary data.</text>
</comment>
<evidence type="ECO:0008006" key="6">
    <source>
        <dbReference type="Google" id="ProtNLM"/>
    </source>
</evidence>
<dbReference type="Pfam" id="PF01535">
    <property type="entry name" value="PPR"/>
    <property type="match status" value="1"/>
</dbReference>
<dbReference type="Gene3D" id="1.25.40.10">
    <property type="entry name" value="Tetratricopeptide repeat domain"/>
    <property type="match status" value="4"/>
</dbReference>
<evidence type="ECO:0000256" key="2">
    <source>
        <dbReference type="ARBA" id="ARBA00022737"/>
    </source>
</evidence>
<comment type="similarity">
    <text evidence="1">Belongs to the PPR family. P subfamily.</text>
</comment>
<evidence type="ECO:0000313" key="5">
    <source>
        <dbReference type="Proteomes" id="UP001141806"/>
    </source>
</evidence>